<dbReference type="Proteomes" id="UP000241690">
    <property type="component" value="Unassembled WGS sequence"/>
</dbReference>
<organism evidence="2 3">
    <name type="scientific">Trichoderma harzianum CBS 226.95</name>
    <dbReference type="NCBI Taxonomy" id="983964"/>
    <lineage>
        <taxon>Eukaryota</taxon>
        <taxon>Fungi</taxon>
        <taxon>Dikarya</taxon>
        <taxon>Ascomycota</taxon>
        <taxon>Pezizomycotina</taxon>
        <taxon>Sordariomycetes</taxon>
        <taxon>Hypocreomycetidae</taxon>
        <taxon>Hypocreales</taxon>
        <taxon>Hypocreaceae</taxon>
        <taxon>Trichoderma</taxon>
    </lineage>
</organism>
<evidence type="ECO:0000259" key="1">
    <source>
        <dbReference type="Pfam" id="PF20253"/>
    </source>
</evidence>
<dbReference type="PANTHER" id="PTHR38795:SF1">
    <property type="entry name" value="DUF6604 DOMAIN-CONTAINING PROTEIN"/>
    <property type="match status" value="1"/>
</dbReference>
<dbReference type="RefSeq" id="XP_024768278.1">
    <property type="nucleotide sequence ID" value="XM_024912355.1"/>
</dbReference>
<accession>A0A2T3ZUV7</accession>
<dbReference type="Pfam" id="PF20253">
    <property type="entry name" value="DUF6604"/>
    <property type="match status" value="1"/>
</dbReference>
<feature type="domain" description="DUF6604" evidence="1">
    <location>
        <begin position="11"/>
        <end position="281"/>
    </location>
</feature>
<dbReference type="InterPro" id="IPR046539">
    <property type="entry name" value="DUF6604"/>
</dbReference>
<dbReference type="GeneID" id="36620914"/>
<dbReference type="AlphaFoldDB" id="A0A2T3ZUV7"/>
<keyword evidence="3" id="KW-1185">Reference proteome</keyword>
<dbReference type="EMBL" id="KZ679698">
    <property type="protein sequence ID" value="PTB48601.1"/>
    <property type="molecule type" value="Genomic_DNA"/>
</dbReference>
<dbReference type="STRING" id="983964.A0A2T3ZUV7"/>
<reference evidence="2 3" key="1">
    <citation type="submission" date="2016-07" db="EMBL/GenBank/DDBJ databases">
        <title>Multiple horizontal gene transfer events from other fungi enriched the ability of initially mycotrophic Trichoderma (Ascomycota) to feed on dead plant biomass.</title>
        <authorList>
            <consortium name="DOE Joint Genome Institute"/>
            <person name="Aerts A."/>
            <person name="Atanasova L."/>
            <person name="Chenthamara K."/>
            <person name="Zhang J."/>
            <person name="Grujic M."/>
            <person name="Henrissat B."/>
            <person name="Kuo A."/>
            <person name="Salamov A."/>
            <person name="Lipzen A."/>
            <person name="Labutti K."/>
            <person name="Barry K."/>
            <person name="Miao Y."/>
            <person name="Rahimi M.J."/>
            <person name="Shen Q."/>
            <person name="Grigoriev I.V."/>
            <person name="Kubicek C.P."/>
            <person name="Druzhinina I.S."/>
        </authorList>
    </citation>
    <scope>NUCLEOTIDE SEQUENCE [LARGE SCALE GENOMIC DNA]</scope>
    <source>
        <strain evidence="2 3">CBS 226.95</strain>
    </source>
</reference>
<protein>
    <recommendedName>
        <fullName evidence="1">DUF6604 domain-containing protein</fullName>
    </recommendedName>
</protein>
<name>A0A2T3ZUV7_TRIHA</name>
<evidence type="ECO:0000313" key="3">
    <source>
        <dbReference type="Proteomes" id="UP000241690"/>
    </source>
</evidence>
<dbReference type="PANTHER" id="PTHR38795">
    <property type="entry name" value="DUF6604 DOMAIN-CONTAINING PROTEIN"/>
    <property type="match status" value="1"/>
</dbReference>
<gene>
    <name evidence="2" type="ORF">M431DRAFT_128043</name>
</gene>
<sequence>MLTPALKSIYQKYKADTDLVAEWLAVTAKTNGYEVAATTPTGTGGRLKGKARKLAKAGAAKASQTATVGVSSGSPGNGTAAPKSTHLIKIKDFEALATFVSKVNDLKIPKDFVFALDRVIVARKGFADRLTSSGLKVNLLSESRHSFFVEVLEKVRHILKPLIGTTKSDSEETTKADIKPDGVAKNIFSVLEVYHTSTEFQNAPDVVPAPATEVKYVAEQEDTFMDVIFAFTALLDDYHRLRAEIKSLWTDYVSGNLDLAAVSVATNVAFEMARNMEEDIESLLGKEGGGSLVANRYFAALCTVFGIEMNANKQPRDPYNLDAYDLADMCMMNSLTLLASYLQSTGRSEMHLQSYSGSFGWYDETVGDSAQTRRQKWKQDMTAMLEFMPDVSFLASKIDCSTIVDEITRGMAYLANDRTKDPPFWLAWATQTYLDILQFLGQDCDRGYREMQQECLNIKHSLLDIDASSKERSKVLYAACIWDDDPMWMARKLMLDLGLFPNEIAPPFKCLRRNPIYCGLLIHNMRSNLHSSGTQFAATPGALLGVTQLYHALRQEKMLAEDLEWEDLETLRKLQGNPSFFVGDLPTNREAYFKNYCLSIGTSVTNWAPNRRKSKLKINSANRRNLKYTGYVSLSTNHRLEHSGARQPWSPSAVEAVLNEGVRKQYTDSREHFQAEFKDVVEKERLELANLLPPGIIRKLALAIQSEIPGISFNYFTMHNEAWNLLGRLQEGFGQVLGPNVLSKNPDELPFAAGLALAAAAGQMSPQGDKKVEKSDVLMHVAADVLQQFLREGQGSVIKEALAKKAQPEDVESLEIGDIDPWGIEKLKKAYRF</sequence>
<evidence type="ECO:0000313" key="2">
    <source>
        <dbReference type="EMBL" id="PTB48601.1"/>
    </source>
</evidence>
<proteinExistence type="predicted"/>